<proteinExistence type="predicted"/>
<organism evidence="1">
    <name type="scientific">Arion vulgaris</name>
    <dbReference type="NCBI Taxonomy" id="1028688"/>
    <lineage>
        <taxon>Eukaryota</taxon>
        <taxon>Metazoa</taxon>
        <taxon>Spiralia</taxon>
        <taxon>Lophotrochozoa</taxon>
        <taxon>Mollusca</taxon>
        <taxon>Gastropoda</taxon>
        <taxon>Heterobranchia</taxon>
        <taxon>Euthyneura</taxon>
        <taxon>Panpulmonata</taxon>
        <taxon>Eupulmonata</taxon>
        <taxon>Stylommatophora</taxon>
        <taxon>Helicina</taxon>
        <taxon>Arionoidea</taxon>
        <taxon>Arionidae</taxon>
        <taxon>Arion</taxon>
    </lineage>
</organism>
<name>A0A0B7AL11_9EUPU</name>
<gene>
    <name evidence="1" type="primary">ORF127649</name>
</gene>
<evidence type="ECO:0000313" key="1">
    <source>
        <dbReference type="EMBL" id="CEK81729.1"/>
    </source>
</evidence>
<reference evidence="1" key="1">
    <citation type="submission" date="2014-12" db="EMBL/GenBank/DDBJ databases">
        <title>Insight into the proteome of Arion vulgaris.</title>
        <authorList>
            <person name="Aradska J."/>
            <person name="Bulat T."/>
            <person name="Smidak R."/>
            <person name="Sarate P."/>
            <person name="Gangsoo J."/>
            <person name="Sialana F."/>
            <person name="Bilban M."/>
            <person name="Lubec G."/>
        </authorList>
    </citation>
    <scope>NUCLEOTIDE SEQUENCE</scope>
    <source>
        <tissue evidence="1">Skin</tissue>
    </source>
</reference>
<accession>A0A0B7AL11</accession>
<protein>
    <submittedName>
        <fullName evidence="1">Uncharacterized protein</fullName>
    </submittedName>
</protein>
<dbReference type="AlphaFoldDB" id="A0A0B7AL11"/>
<sequence length="63" mass="7192">MKAKERADRPSYVPAPVLPATTVARIVTPEWDITTTTDIAIHHRTNYLMQNLLSTETKRPMNE</sequence>
<dbReference type="EMBL" id="HACG01034864">
    <property type="protein sequence ID" value="CEK81729.1"/>
    <property type="molecule type" value="Transcribed_RNA"/>
</dbReference>